<dbReference type="Gene3D" id="3.30.950.10">
    <property type="entry name" value="Methyltransferase, Cobalt-precorrin-4 Transmethylase, Domain 2"/>
    <property type="match status" value="1"/>
</dbReference>
<keyword evidence="5 6" id="KW-0949">S-adenosyl-L-methionine</keyword>
<keyword evidence="3 6" id="KW-0489">Methyltransferase</keyword>
<dbReference type="InterPro" id="IPR000878">
    <property type="entry name" value="4pyrrol_Mease"/>
</dbReference>
<evidence type="ECO:0000256" key="6">
    <source>
        <dbReference type="HAMAP-Rule" id="MF_01877"/>
    </source>
</evidence>
<evidence type="ECO:0000259" key="7">
    <source>
        <dbReference type="Pfam" id="PF00590"/>
    </source>
</evidence>
<dbReference type="FunFam" id="3.40.1010.10:FF:000007">
    <property type="entry name" value="Ribosomal RNA small subunit methyltransferase I"/>
    <property type="match status" value="1"/>
</dbReference>
<dbReference type="EMBL" id="CP005933">
    <property type="protein sequence ID" value="AIA34303.1"/>
    <property type="molecule type" value="Genomic_DNA"/>
</dbReference>
<accession>A0A059Y511</accession>
<feature type="domain" description="Tetrapyrrole methylase" evidence="7">
    <location>
        <begin position="3"/>
        <end position="202"/>
    </location>
</feature>
<comment type="catalytic activity">
    <reaction evidence="6">
        <text>cytidine(1402) in 16S rRNA + S-adenosyl-L-methionine = 2'-O-methylcytidine(1402) in 16S rRNA + S-adenosyl-L-homocysteine + H(+)</text>
        <dbReference type="Rhea" id="RHEA:42924"/>
        <dbReference type="Rhea" id="RHEA-COMP:10285"/>
        <dbReference type="Rhea" id="RHEA-COMP:10286"/>
        <dbReference type="ChEBI" id="CHEBI:15378"/>
        <dbReference type="ChEBI" id="CHEBI:57856"/>
        <dbReference type="ChEBI" id="CHEBI:59789"/>
        <dbReference type="ChEBI" id="CHEBI:74495"/>
        <dbReference type="ChEBI" id="CHEBI:82748"/>
        <dbReference type="EC" id="2.1.1.198"/>
    </reaction>
</comment>
<dbReference type="InterPro" id="IPR035996">
    <property type="entry name" value="4pyrrol_Methylase_sf"/>
</dbReference>
<keyword evidence="1 6" id="KW-0963">Cytoplasm</keyword>
<comment type="subcellular location">
    <subcellularLocation>
        <location evidence="6">Cytoplasm</location>
    </subcellularLocation>
</comment>
<evidence type="ECO:0000256" key="4">
    <source>
        <dbReference type="ARBA" id="ARBA00022679"/>
    </source>
</evidence>
<dbReference type="CDD" id="cd11648">
    <property type="entry name" value="RsmI"/>
    <property type="match status" value="1"/>
</dbReference>
<organism evidence="8 9">
    <name type="scientific">Mycoplasmopsis bovis CQ-W70</name>
    <dbReference type="NCBI Taxonomy" id="1316930"/>
    <lineage>
        <taxon>Bacteria</taxon>
        <taxon>Bacillati</taxon>
        <taxon>Mycoplasmatota</taxon>
        <taxon>Mycoplasmoidales</taxon>
        <taxon>Metamycoplasmataceae</taxon>
        <taxon>Mycoplasmopsis</taxon>
    </lineage>
</organism>
<protein>
    <recommendedName>
        <fullName evidence="6">Ribosomal RNA small subunit methyltransferase I</fullName>
        <ecNumber evidence="6">2.1.1.198</ecNumber>
    </recommendedName>
    <alternativeName>
        <fullName evidence="6">16S rRNA 2'-O-ribose C1402 methyltransferase</fullName>
    </alternativeName>
    <alternativeName>
        <fullName evidence="6">rRNA (cytidine-2'-O-)-methyltransferase RsmI</fullName>
    </alternativeName>
</protein>
<evidence type="ECO:0000256" key="2">
    <source>
        <dbReference type="ARBA" id="ARBA00022552"/>
    </source>
</evidence>
<dbReference type="PIRSF" id="PIRSF005917">
    <property type="entry name" value="MTase_YraL"/>
    <property type="match status" value="1"/>
</dbReference>
<proteinExistence type="inferred from homology"/>
<evidence type="ECO:0000256" key="5">
    <source>
        <dbReference type="ARBA" id="ARBA00022691"/>
    </source>
</evidence>
<comment type="function">
    <text evidence="6">Catalyzes the 2'-O-methylation of the ribose of cytidine 1402 (C1402) in 16S rRNA.</text>
</comment>
<evidence type="ECO:0000313" key="8">
    <source>
        <dbReference type="EMBL" id="AIA34303.1"/>
    </source>
</evidence>
<keyword evidence="4 6" id="KW-0808">Transferase</keyword>
<dbReference type="Proteomes" id="UP000027182">
    <property type="component" value="Chromosome"/>
</dbReference>
<name>A0A059Y511_MYCBV</name>
<dbReference type="EC" id="2.1.1.198" evidence="6"/>
<dbReference type="InterPro" id="IPR008189">
    <property type="entry name" value="rRNA_ssu_MeTfrase_I"/>
</dbReference>
<comment type="similarity">
    <text evidence="6">Belongs to the methyltransferase superfamily. RsmI family.</text>
</comment>
<dbReference type="InterPro" id="IPR014776">
    <property type="entry name" value="4pyrrole_Mease_sub2"/>
</dbReference>
<evidence type="ECO:0000256" key="1">
    <source>
        <dbReference type="ARBA" id="ARBA00022490"/>
    </source>
</evidence>
<dbReference type="PANTHER" id="PTHR46111:SF1">
    <property type="entry name" value="RIBOSOMAL RNA SMALL SUBUNIT METHYLTRANSFERASE I"/>
    <property type="match status" value="1"/>
</dbReference>
<dbReference type="PANTHER" id="PTHR46111">
    <property type="entry name" value="RIBOSOMAL RNA SMALL SUBUNIT METHYLTRANSFERASE I"/>
    <property type="match status" value="1"/>
</dbReference>
<dbReference type="HAMAP" id="MF_01877">
    <property type="entry name" value="16SrRNA_methyltr_I"/>
    <property type="match status" value="1"/>
</dbReference>
<dbReference type="HOGENOM" id="CLU_044779_4_0_14"/>
<dbReference type="Pfam" id="PF00590">
    <property type="entry name" value="TP_methylase"/>
    <property type="match status" value="1"/>
</dbReference>
<dbReference type="NCBIfam" id="TIGR00096">
    <property type="entry name" value="16S rRNA (cytidine(1402)-2'-O)-methyltransferase"/>
    <property type="match status" value="1"/>
</dbReference>
<dbReference type="InterPro" id="IPR014777">
    <property type="entry name" value="4pyrrole_Mease_sub1"/>
</dbReference>
<dbReference type="GO" id="GO:0005737">
    <property type="term" value="C:cytoplasm"/>
    <property type="evidence" value="ECO:0007669"/>
    <property type="project" value="UniProtKB-SubCell"/>
</dbReference>
<evidence type="ECO:0000313" key="9">
    <source>
        <dbReference type="Proteomes" id="UP000027182"/>
    </source>
</evidence>
<dbReference type="KEGG" id="mbq:K668_03665"/>
<dbReference type="RefSeq" id="WP_013955044.1">
    <property type="nucleotide sequence ID" value="NZ_CP005933.1"/>
</dbReference>
<reference evidence="8 9" key="1">
    <citation type="submission" date="2013-04" db="EMBL/GenBank/DDBJ databases">
        <authorList>
            <person name="Lin L."/>
            <person name="Zeng Z."/>
            <person name="Xie J."/>
            <person name="Luo L."/>
            <person name="Yang Z."/>
            <person name="Liang W."/>
            <person name="Lin H."/>
            <person name="Dong C."/>
            <person name="Sun Y."/>
        </authorList>
    </citation>
    <scope>NUCLEOTIDE SEQUENCE [LARGE SCALE GENOMIC DNA]</scope>
    <source>
        <strain evidence="8 9">CQ-W70</strain>
    </source>
</reference>
<dbReference type="Gene3D" id="3.40.1010.10">
    <property type="entry name" value="Cobalt-precorrin-4 Transmethylase, Domain 1"/>
    <property type="match status" value="1"/>
</dbReference>
<dbReference type="PATRIC" id="fig|1316930.3.peg.748"/>
<dbReference type="InterPro" id="IPR018063">
    <property type="entry name" value="SAM_MeTrfase_RsmI_CS"/>
</dbReference>
<gene>
    <name evidence="6" type="primary">rsmI</name>
    <name evidence="8" type="ORF">K668_03665</name>
</gene>
<keyword evidence="2 6" id="KW-0698">rRNA processing</keyword>
<dbReference type="PROSITE" id="PS01296">
    <property type="entry name" value="RSMI"/>
    <property type="match status" value="1"/>
</dbReference>
<evidence type="ECO:0000256" key="3">
    <source>
        <dbReference type="ARBA" id="ARBA00022603"/>
    </source>
</evidence>
<sequence length="241" mass="27035">MSKIYIVGTPIGNLKDITYRAIETLRKVDWIACEDTRVTSKLLSAYDIKKPLVIHNKNNEKSSAKSIINKLISNNQSIALVSDAGMPLVNDPGFEIVKLANANNIDIEIIPGVSASITAFALSGLSSTFLYMGFPKEKEGQRLKQIESFGTEHAYVFYVGNSKIEKFLSEIYKVWSNDATVFLAREMTKIHEQFYSGNAKEVLEELKNSSVKGEFTIVIKIEESKREKVNKYAAFSKVKYS</sequence>
<dbReference type="AlphaFoldDB" id="A0A059Y511"/>
<dbReference type="GO" id="GO:0070677">
    <property type="term" value="F:rRNA (cytosine-2'-O-)-methyltransferase activity"/>
    <property type="evidence" value="ECO:0007669"/>
    <property type="project" value="UniProtKB-UniRule"/>
</dbReference>
<dbReference type="SUPFAM" id="SSF53790">
    <property type="entry name" value="Tetrapyrrole methylase"/>
    <property type="match status" value="1"/>
</dbReference>